<keyword evidence="5 6" id="KW-0472">Membrane</keyword>
<reference evidence="7" key="1">
    <citation type="submission" date="2022-01" db="EMBL/GenBank/DDBJ databases">
        <title>Genome Sequence Resource for Two Populations of Ditylenchus destructor, the Migratory Endoparasitic Phytonematode.</title>
        <authorList>
            <person name="Zhang H."/>
            <person name="Lin R."/>
            <person name="Xie B."/>
        </authorList>
    </citation>
    <scope>NUCLEOTIDE SEQUENCE</scope>
    <source>
        <strain evidence="7">BazhouSP</strain>
    </source>
</reference>
<comment type="subcellular location">
    <subcellularLocation>
        <location evidence="1">Membrane</location>
        <topology evidence="1">Multi-pass membrane protein</topology>
    </subcellularLocation>
</comment>
<keyword evidence="4 6" id="KW-1133">Transmembrane helix</keyword>
<dbReference type="GO" id="GO:0005768">
    <property type="term" value="C:endosome"/>
    <property type="evidence" value="ECO:0007669"/>
    <property type="project" value="TreeGrafter"/>
</dbReference>
<evidence type="ECO:0000256" key="6">
    <source>
        <dbReference type="SAM" id="Phobius"/>
    </source>
</evidence>
<comment type="caution">
    <text evidence="7">The sequence shown here is derived from an EMBL/GenBank/DDBJ whole genome shotgun (WGS) entry which is preliminary data.</text>
</comment>
<evidence type="ECO:0000256" key="5">
    <source>
        <dbReference type="ARBA" id="ARBA00023136"/>
    </source>
</evidence>
<dbReference type="Proteomes" id="UP001201812">
    <property type="component" value="Unassembled WGS sequence"/>
</dbReference>
<dbReference type="AlphaFoldDB" id="A0AAD4R9X9"/>
<dbReference type="InterPro" id="IPR007262">
    <property type="entry name" value="Vps55/LEPROT"/>
</dbReference>
<keyword evidence="8" id="KW-1185">Reference proteome</keyword>
<sequence length="130" mass="13928">MGGIKTVLSLSLASVTGLTLLVLGCALPAFSNWLPIFVVVFYILAPIPIAIARHMQYNSSGTSAGLELAIFFTTGIVISAFALPFVLAHVGTISYGAYILVFVANIVSFASVFGIYKYFRGDFDDSHALW</sequence>
<dbReference type="GO" id="GO:0016020">
    <property type="term" value="C:membrane"/>
    <property type="evidence" value="ECO:0007669"/>
    <property type="project" value="UniProtKB-SubCell"/>
</dbReference>
<name>A0AAD4R9X9_9BILA</name>
<protein>
    <submittedName>
        <fullName evidence="7">Vacuolar protein sorting 55 domain-containing protein</fullName>
    </submittedName>
</protein>
<gene>
    <name evidence="7" type="ORF">DdX_05381</name>
</gene>
<evidence type="ECO:0000256" key="3">
    <source>
        <dbReference type="ARBA" id="ARBA00022692"/>
    </source>
</evidence>
<organism evidence="7 8">
    <name type="scientific">Ditylenchus destructor</name>
    <dbReference type="NCBI Taxonomy" id="166010"/>
    <lineage>
        <taxon>Eukaryota</taxon>
        <taxon>Metazoa</taxon>
        <taxon>Ecdysozoa</taxon>
        <taxon>Nematoda</taxon>
        <taxon>Chromadorea</taxon>
        <taxon>Rhabditida</taxon>
        <taxon>Tylenchina</taxon>
        <taxon>Tylenchomorpha</taxon>
        <taxon>Sphaerularioidea</taxon>
        <taxon>Anguinidae</taxon>
        <taxon>Anguininae</taxon>
        <taxon>Ditylenchus</taxon>
    </lineage>
</organism>
<dbReference type="GO" id="GO:0032511">
    <property type="term" value="P:late endosome to vacuole transport via multivesicular body sorting pathway"/>
    <property type="evidence" value="ECO:0007669"/>
    <property type="project" value="TreeGrafter"/>
</dbReference>
<evidence type="ECO:0000313" key="8">
    <source>
        <dbReference type="Proteomes" id="UP001201812"/>
    </source>
</evidence>
<dbReference type="EMBL" id="JAKKPZ010000006">
    <property type="protein sequence ID" value="KAI1720012.1"/>
    <property type="molecule type" value="Genomic_DNA"/>
</dbReference>
<feature type="transmembrane region" description="Helical" evidence="6">
    <location>
        <begin position="34"/>
        <end position="52"/>
    </location>
</feature>
<comment type="similarity">
    <text evidence="2">Belongs to the OB-RGRP/VPS55 family.</text>
</comment>
<proteinExistence type="inferred from homology"/>
<feature type="transmembrane region" description="Helical" evidence="6">
    <location>
        <begin position="64"/>
        <end position="87"/>
    </location>
</feature>
<dbReference type="PROSITE" id="PS51257">
    <property type="entry name" value="PROKAR_LIPOPROTEIN"/>
    <property type="match status" value="1"/>
</dbReference>
<dbReference type="PANTHER" id="PTHR12050">
    <property type="entry name" value="LEPTIN RECEPTOR-RELATED"/>
    <property type="match status" value="1"/>
</dbReference>
<dbReference type="PANTHER" id="PTHR12050:SF0">
    <property type="entry name" value="RH04491P"/>
    <property type="match status" value="1"/>
</dbReference>
<dbReference type="Pfam" id="PF04133">
    <property type="entry name" value="Vps55"/>
    <property type="match status" value="1"/>
</dbReference>
<evidence type="ECO:0000256" key="4">
    <source>
        <dbReference type="ARBA" id="ARBA00022989"/>
    </source>
</evidence>
<evidence type="ECO:0000313" key="7">
    <source>
        <dbReference type="EMBL" id="KAI1720012.1"/>
    </source>
</evidence>
<keyword evidence="3 6" id="KW-0812">Transmembrane</keyword>
<evidence type="ECO:0000256" key="2">
    <source>
        <dbReference type="ARBA" id="ARBA00005645"/>
    </source>
</evidence>
<evidence type="ECO:0000256" key="1">
    <source>
        <dbReference type="ARBA" id="ARBA00004141"/>
    </source>
</evidence>
<accession>A0AAD4R9X9</accession>
<feature type="transmembrane region" description="Helical" evidence="6">
    <location>
        <begin position="93"/>
        <end position="116"/>
    </location>
</feature>